<comment type="caution">
    <text evidence="2">The sequence shown here is derived from an EMBL/GenBank/DDBJ whole genome shotgun (WGS) entry which is preliminary data.</text>
</comment>
<gene>
    <name evidence="2" type="ORF">SDC9_122775</name>
</gene>
<feature type="region of interest" description="Disordered" evidence="1">
    <location>
        <begin position="198"/>
        <end position="233"/>
    </location>
</feature>
<protein>
    <submittedName>
        <fullName evidence="2">Uncharacterized protein</fullName>
    </submittedName>
</protein>
<evidence type="ECO:0000313" key="2">
    <source>
        <dbReference type="EMBL" id="MPM75781.1"/>
    </source>
</evidence>
<proteinExistence type="predicted"/>
<dbReference type="EMBL" id="VSSQ01026854">
    <property type="protein sequence ID" value="MPM75781.1"/>
    <property type="molecule type" value="Genomic_DNA"/>
</dbReference>
<reference evidence="2" key="1">
    <citation type="submission" date="2019-08" db="EMBL/GenBank/DDBJ databases">
        <authorList>
            <person name="Kucharzyk K."/>
            <person name="Murdoch R.W."/>
            <person name="Higgins S."/>
            <person name="Loffler F."/>
        </authorList>
    </citation>
    <scope>NUCLEOTIDE SEQUENCE</scope>
</reference>
<sequence>MGVGILAADDQSGMPVFGPEGRGELAHVMAQHVERDPGFGDVNILRAGGQPGDHRQIARIAPHDFNHIGALGGIGRILDFVDGVEDGVQRGVAAERVFTARQIVVDRRRNRDHRNVEFRIPTPSCDQAVEQLVAAPVAEQDQAVEPPLAEVGGDFGRVAAVRLIAAGAEPRTAEGVPELRLHPAAAVSLAADQSGGAAFDADDFAPGRQAEPDQDARGAVHAGRGPAGGDDADMERAVPLEHLLGGMGERMLNPDHALPLGSAHGRNLFEMAGGEFRRGGAGLRYRFGQFDRPDPVFAQGDQL</sequence>
<accession>A0A645CFV7</accession>
<organism evidence="2">
    <name type="scientific">bioreactor metagenome</name>
    <dbReference type="NCBI Taxonomy" id="1076179"/>
    <lineage>
        <taxon>unclassified sequences</taxon>
        <taxon>metagenomes</taxon>
        <taxon>ecological metagenomes</taxon>
    </lineage>
</organism>
<name>A0A645CFV7_9ZZZZ</name>
<dbReference type="AlphaFoldDB" id="A0A645CFV7"/>
<evidence type="ECO:0000256" key="1">
    <source>
        <dbReference type="SAM" id="MobiDB-lite"/>
    </source>
</evidence>